<dbReference type="AlphaFoldDB" id="B4CXQ8"/>
<dbReference type="EMBL" id="ABVL01000003">
    <property type="protein sequence ID" value="EDY21056.1"/>
    <property type="molecule type" value="Genomic_DNA"/>
</dbReference>
<reference evidence="2 3" key="1">
    <citation type="journal article" date="2011" name="J. Bacteriol.">
        <title>Genome sequence of Chthoniobacter flavus Ellin428, an aerobic heterotrophic soil bacterium.</title>
        <authorList>
            <person name="Kant R."/>
            <person name="van Passel M.W."/>
            <person name="Palva A."/>
            <person name="Lucas S."/>
            <person name="Lapidus A."/>
            <person name="Glavina Del Rio T."/>
            <person name="Dalin E."/>
            <person name="Tice H."/>
            <person name="Bruce D."/>
            <person name="Goodwin L."/>
            <person name="Pitluck S."/>
            <person name="Larimer F.W."/>
            <person name="Land M.L."/>
            <person name="Hauser L."/>
            <person name="Sangwan P."/>
            <person name="de Vos W.M."/>
            <person name="Janssen P.H."/>
            <person name="Smidt H."/>
        </authorList>
    </citation>
    <scope>NUCLEOTIDE SEQUENCE [LARGE SCALE GENOMIC DNA]</scope>
    <source>
        <strain evidence="2 3">Ellin428</strain>
    </source>
</reference>
<evidence type="ECO:0000256" key="1">
    <source>
        <dbReference type="SAM" id="MobiDB-lite"/>
    </source>
</evidence>
<organism evidence="2 3">
    <name type="scientific">Chthoniobacter flavus Ellin428</name>
    <dbReference type="NCBI Taxonomy" id="497964"/>
    <lineage>
        <taxon>Bacteria</taxon>
        <taxon>Pseudomonadati</taxon>
        <taxon>Verrucomicrobiota</taxon>
        <taxon>Spartobacteria</taxon>
        <taxon>Chthoniobacterales</taxon>
        <taxon>Chthoniobacteraceae</taxon>
        <taxon>Chthoniobacter</taxon>
    </lineage>
</organism>
<feature type="region of interest" description="Disordered" evidence="1">
    <location>
        <begin position="458"/>
        <end position="480"/>
    </location>
</feature>
<dbReference type="STRING" id="497964.CfE428DRAFT_1349"/>
<dbReference type="Proteomes" id="UP000005824">
    <property type="component" value="Unassembled WGS sequence"/>
</dbReference>
<dbReference type="Pfam" id="PF05136">
    <property type="entry name" value="Phage_portal_2"/>
    <property type="match status" value="1"/>
</dbReference>
<dbReference type="InterPro" id="IPR006429">
    <property type="entry name" value="Phage_lambda_portal"/>
</dbReference>
<dbReference type="GO" id="GO:0005198">
    <property type="term" value="F:structural molecule activity"/>
    <property type="evidence" value="ECO:0007669"/>
    <property type="project" value="InterPro"/>
</dbReference>
<dbReference type="RefSeq" id="WP_006978675.1">
    <property type="nucleotide sequence ID" value="NZ_ABVL01000003.1"/>
</dbReference>
<dbReference type="eggNOG" id="COG5511">
    <property type="taxonomic scope" value="Bacteria"/>
</dbReference>
<comment type="caution">
    <text evidence="2">The sequence shown here is derived from an EMBL/GenBank/DDBJ whole genome shotgun (WGS) entry which is preliminary data.</text>
</comment>
<sequence>MNPLLKLARAILPRAWFSPYEGANYSPRRARVPGFFPRDAKLDLSSGPRRELVRRSRYLHKNSGFVRELVGSMAIYATGDGIKPQALSADANWNKAAHEYFARWAARCEITQRFSFAECQSLVCRGMDVDGEYFLLKTRDALGAAKLQLIESHRIGDAEQGNTEDGIEFDAYGAPAFYRILLDGGGFKDIPAPLMLHVFEPENVTGVRNAPTLQHSVNHLLDEMELIALEKHAVKDNADVARVLKTERGDLDEDGDFTIRQPGNVDPAATEPSALQRIVGGKLVALKPGESLDSFQSNRPSPTFTGFLEYLRRDSALGHIPYEFAADSSKVGGAGVRLVVAKADRRFSYRQLILIERFLKPVWLFVIGDAIATKRLPEVVNWTKVAFTTPRRITVDAGREAQQNRADVETGLKTIEEHFAEQGMDFAEEMEIRAQNARALLDLAKKYDIPLEMLWNPDGGTAATPAVGESDDPPPSGVAR</sequence>
<proteinExistence type="predicted"/>
<name>B4CXQ8_9BACT</name>
<evidence type="ECO:0000313" key="3">
    <source>
        <dbReference type="Proteomes" id="UP000005824"/>
    </source>
</evidence>
<evidence type="ECO:0000313" key="2">
    <source>
        <dbReference type="EMBL" id="EDY21056.1"/>
    </source>
</evidence>
<gene>
    <name evidence="2" type="ORF">CfE428DRAFT_1349</name>
</gene>
<accession>B4CXQ8</accession>
<protein>
    <submittedName>
        <fullName evidence="2">Portal protein lambda</fullName>
    </submittedName>
</protein>
<dbReference type="GO" id="GO:0019068">
    <property type="term" value="P:virion assembly"/>
    <property type="evidence" value="ECO:0007669"/>
    <property type="project" value="InterPro"/>
</dbReference>
<dbReference type="InParanoid" id="B4CXQ8"/>
<keyword evidence="3" id="KW-1185">Reference proteome</keyword>